<dbReference type="Proteomes" id="UP001172681">
    <property type="component" value="Unassembled WGS sequence"/>
</dbReference>
<keyword evidence="3" id="KW-1185">Reference proteome</keyword>
<dbReference type="AlphaFoldDB" id="A0AA39CYM7"/>
<evidence type="ECO:0000313" key="3">
    <source>
        <dbReference type="Proteomes" id="UP001172681"/>
    </source>
</evidence>
<evidence type="ECO:0000256" key="1">
    <source>
        <dbReference type="SAM" id="MobiDB-lite"/>
    </source>
</evidence>
<accession>A0AA39CYM7</accession>
<evidence type="ECO:0000313" key="2">
    <source>
        <dbReference type="EMBL" id="KAJ9636006.1"/>
    </source>
</evidence>
<feature type="compositionally biased region" description="Polar residues" evidence="1">
    <location>
        <begin position="64"/>
        <end position="82"/>
    </location>
</feature>
<protein>
    <submittedName>
        <fullName evidence="2">Uncharacterized protein</fullName>
    </submittedName>
</protein>
<sequence length="310" mass="34751">MSTDENFTAEPTMTDVYPAFQFDAALQHKRKRRIDDPSDESLMTRSPKRRPPHQCLPIRLSPSARPQLQSQAYSTFTSIYQQPPTPVDTSEDESPSEPKDASHWPTTNKSRPTRDSQGSDSSSTSSIRAQCGDHHDVDVNMDLNPPTIRRARSNDIIPPYRDSNFLTAMDTFARERVPTPISSHFDNRVADLPSVPRHQFPPLRTNLSPMIEQDSWIGRDGLPSPVEDDQRDTDSMMVDQQGDDDGLLRCGEPPAHVPMDERCDDGGLQLDGYSSPGGKARTARLHMGFLNGCDKCIQKVPGHYSHILWS</sequence>
<dbReference type="EMBL" id="JAPDRN010000031">
    <property type="protein sequence ID" value="KAJ9636006.1"/>
    <property type="molecule type" value="Genomic_DNA"/>
</dbReference>
<comment type="caution">
    <text evidence="2">The sequence shown here is derived from an EMBL/GenBank/DDBJ whole genome shotgun (WGS) entry which is preliminary data.</text>
</comment>
<feature type="compositionally biased region" description="Low complexity" evidence="1">
    <location>
        <begin position="116"/>
        <end position="126"/>
    </location>
</feature>
<gene>
    <name evidence="2" type="ORF">H2204_005503</name>
</gene>
<feature type="region of interest" description="Disordered" evidence="1">
    <location>
        <begin position="28"/>
        <end position="155"/>
    </location>
</feature>
<organism evidence="2 3">
    <name type="scientific">Knufia peltigerae</name>
    <dbReference type="NCBI Taxonomy" id="1002370"/>
    <lineage>
        <taxon>Eukaryota</taxon>
        <taxon>Fungi</taxon>
        <taxon>Dikarya</taxon>
        <taxon>Ascomycota</taxon>
        <taxon>Pezizomycotina</taxon>
        <taxon>Eurotiomycetes</taxon>
        <taxon>Chaetothyriomycetidae</taxon>
        <taxon>Chaetothyriales</taxon>
        <taxon>Trichomeriaceae</taxon>
        <taxon>Knufia</taxon>
    </lineage>
</organism>
<proteinExistence type="predicted"/>
<reference evidence="2" key="1">
    <citation type="submission" date="2022-10" db="EMBL/GenBank/DDBJ databases">
        <title>Culturing micro-colonial fungi from biological soil crusts in the Mojave desert and describing Neophaeococcomyces mojavensis, and introducing the new genera and species Taxawa tesnikishii.</title>
        <authorList>
            <person name="Kurbessoian T."/>
            <person name="Stajich J.E."/>
        </authorList>
    </citation>
    <scope>NUCLEOTIDE SEQUENCE</scope>
    <source>
        <strain evidence="2">TK_35</strain>
    </source>
</reference>
<name>A0AA39CYM7_9EURO</name>